<sequence length="299" mass="33913">MGKGALKFGGKSGVLPVPRQIIRKPFRPVTVKPSANQGYAEGIQHPKGSSRDMRFPKVIPVSEQINLTARDPAKKYTEEEISKMPLQQQWKVKNSELRRTFLKETYYKDLAAIELNELTESKRIAKEEAKNKLERQHEESNTTKLTMPSLDDMLKEKIMRERTEEEKELLHQARELNRIHWEKTTKTQSALRLLELYNASSEFAVTEEEVNQLVDDAFTEKDSYASSYKIMRSLTATAAAHAKGVEDVLKDAVVGKLGGGPSLNALKDAVSGVDDEIVREAQENYHKSLLEKVDSEEQK</sequence>
<dbReference type="GeneID" id="34522676"/>
<feature type="region of interest" description="Disordered" evidence="2">
    <location>
        <begin position="32"/>
        <end position="53"/>
    </location>
</feature>
<gene>
    <name evidence="3" type="ORF">KUCA_T00005289001</name>
</gene>
<evidence type="ECO:0000313" key="4">
    <source>
        <dbReference type="Proteomes" id="UP000019384"/>
    </source>
</evidence>
<evidence type="ECO:0000256" key="1">
    <source>
        <dbReference type="SAM" id="Coils"/>
    </source>
</evidence>
<dbReference type="Pfam" id="PF26163">
    <property type="entry name" value="mS26"/>
    <property type="match status" value="1"/>
</dbReference>
<keyword evidence="1" id="KW-0175">Coiled coil</keyword>
<dbReference type="InterPro" id="IPR058940">
    <property type="entry name" value="mS26_fungi"/>
</dbReference>
<feature type="coiled-coil region" evidence="1">
    <location>
        <begin position="108"/>
        <end position="146"/>
    </location>
</feature>
<dbReference type="Proteomes" id="UP000019384">
    <property type="component" value="Unassembled WGS sequence"/>
</dbReference>
<protein>
    <submittedName>
        <fullName evidence="3">Uncharacterized protein</fullName>
    </submittedName>
</protein>
<reference evidence="3" key="1">
    <citation type="submission" date="2013-12" db="EMBL/GenBank/DDBJ databases">
        <authorList>
            <person name="Genoscope - CEA"/>
        </authorList>
    </citation>
    <scope>NUCLEOTIDE SEQUENCE</scope>
    <source>
        <strain evidence="3">CBS 1993</strain>
    </source>
</reference>
<name>W6MRD3_9ASCO</name>
<dbReference type="EMBL" id="HG793130">
    <property type="protein sequence ID" value="CDK29301.1"/>
    <property type="molecule type" value="Genomic_DNA"/>
</dbReference>
<dbReference type="HOGENOM" id="CLU_079416_0_0_1"/>
<reference evidence="3" key="2">
    <citation type="submission" date="2014-02" db="EMBL/GenBank/DDBJ databases">
        <title>Complete DNA sequence of /Kuraishia capsulata/ illustrates novel genomic features among budding yeasts (/Saccharomycotina/).</title>
        <authorList>
            <person name="Morales L."/>
            <person name="Noel B."/>
            <person name="Porcel B."/>
            <person name="Marcet-Houben M."/>
            <person name="Hullo M-F."/>
            <person name="Sacerdot C."/>
            <person name="Tekaia F."/>
            <person name="Leh-Louis V."/>
            <person name="Despons L."/>
            <person name="Khanna V."/>
            <person name="Aury J-M."/>
            <person name="Barbe V."/>
            <person name="Couloux A."/>
            <person name="Labadie K."/>
            <person name="Pelletier E."/>
            <person name="Souciet J-L."/>
            <person name="Boekhout T."/>
            <person name="Gabaldon T."/>
            <person name="Wincker P."/>
            <person name="Dujon B."/>
        </authorList>
    </citation>
    <scope>NUCLEOTIDE SEQUENCE</scope>
    <source>
        <strain evidence="3">CBS 1993</strain>
    </source>
</reference>
<dbReference type="AlphaFoldDB" id="W6MRD3"/>
<dbReference type="OrthoDB" id="5223508at2759"/>
<evidence type="ECO:0000256" key="2">
    <source>
        <dbReference type="SAM" id="MobiDB-lite"/>
    </source>
</evidence>
<evidence type="ECO:0000313" key="3">
    <source>
        <dbReference type="EMBL" id="CDK29301.1"/>
    </source>
</evidence>
<keyword evidence="4" id="KW-1185">Reference proteome</keyword>
<proteinExistence type="predicted"/>
<dbReference type="RefSeq" id="XP_022461288.1">
    <property type="nucleotide sequence ID" value="XM_022600470.1"/>
</dbReference>
<organism evidence="3 4">
    <name type="scientific">Kuraishia capsulata CBS 1993</name>
    <dbReference type="NCBI Taxonomy" id="1382522"/>
    <lineage>
        <taxon>Eukaryota</taxon>
        <taxon>Fungi</taxon>
        <taxon>Dikarya</taxon>
        <taxon>Ascomycota</taxon>
        <taxon>Saccharomycotina</taxon>
        <taxon>Pichiomycetes</taxon>
        <taxon>Pichiales</taxon>
        <taxon>Pichiaceae</taxon>
        <taxon>Kuraishia</taxon>
    </lineage>
</organism>
<accession>W6MRD3</accession>
<dbReference type="CDD" id="cd23703">
    <property type="entry name" value="mS26_PET12"/>
    <property type="match status" value="1"/>
</dbReference>